<dbReference type="SUPFAM" id="SSF141322">
    <property type="entry name" value="NfeD domain-like"/>
    <property type="match status" value="1"/>
</dbReference>
<keyword evidence="8" id="KW-1185">Reference proteome</keyword>
<dbReference type="Gene3D" id="2.40.50.140">
    <property type="entry name" value="Nucleic acid-binding proteins"/>
    <property type="match status" value="1"/>
</dbReference>
<name>A0ABT6C670_9MICO</name>
<keyword evidence="2 5" id="KW-0812">Transmembrane</keyword>
<evidence type="ECO:0000313" key="8">
    <source>
        <dbReference type="Proteomes" id="UP001528912"/>
    </source>
</evidence>
<keyword evidence="4 5" id="KW-0472">Membrane</keyword>
<dbReference type="Pfam" id="PF01957">
    <property type="entry name" value="NfeD"/>
    <property type="match status" value="1"/>
</dbReference>
<evidence type="ECO:0000256" key="1">
    <source>
        <dbReference type="ARBA" id="ARBA00004141"/>
    </source>
</evidence>
<comment type="caution">
    <text evidence="7">The sequence shown here is derived from an EMBL/GenBank/DDBJ whole genome shotgun (WGS) entry which is preliminary data.</text>
</comment>
<evidence type="ECO:0000256" key="3">
    <source>
        <dbReference type="ARBA" id="ARBA00022989"/>
    </source>
</evidence>
<sequence>MSALLWFIAALVLAAAELLGAEFVLLMVAGGALGGAATAALLPDNHWLPFVVFAVITVLLVVVVRPPLLRHLNRQEPPQLGMRRIIGAPATVLAPVDEHRGEVKVHGEVWSARTYASEPILDAGAEVTVTEVRGATVYVRGESHG</sequence>
<keyword evidence="3 5" id="KW-1133">Transmembrane helix</keyword>
<evidence type="ECO:0000259" key="6">
    <source>
        <dbReference type="Pfam" id="PF01957"/>
    </source>
</evidence>
<feature type="domain" description="NfeD-like C-terminal" evidence="6">
    <location>
        <begin position="84"/>
        <end position="140"/>
    </location>
</feature>
<accession>A0ABT6C670</accession>
<protein>
    <submittedName>
        <fullName evidence="7">NfeD family protein</fullName>
    </submittedName>
</protein>
<dbReference type="InterPro" id="IPR052165">
    <property type="entry name" value="Membrane_assoc_protease"/>
</dbReference>
<dbReference type="Proteomes" id="UP001528912">
    <property type="component" value="Unassembled WGS sequence"/>
</dbReference>
<organism evidence="7 8">
    <name type="scientific">Luteipulveratus flavus</name>
    <dbReference type="NCBI Taxonomy" id="3031728"/>
    <lineage>
        <taxon>Bacteria</taxon>
        <taxon>Bacillati</taxon>
        <taxon>Actinomycetota</taxon>
        <taxon>Actinomycetes</taxon>
        <taxon>Micrococcales</taxon>
        <taxon>Dermacoccaceae</taxon>
        <taxon>Luteipulveratus</taxon>
    </lineage>
</organism>
<gene>
    <name evidence="7" type="ORF">P4R38_00800</name>
</gene>
<evidence type="ECO:0000256" key="2">
    <source>
        <dbReference type="ARBA" id="ARBA00022692"/>
    </source>
</evidence>
<dbReference type="InterPro" id="IPR012340">
    <property type="entry name" value="NA-bd_OB-fold"/>
</dbReference>
<reference evidence="7 8" key="1">
    <citation type="submission" date="2023-03" db="EMBL/GenBank/DDBJ databases">
        <title>YIM 133296 draft genome.</title>
        <authorList>
            <person name="Xiong L."/>
        </authorList>
    </citation>
    <scope>NUCLEOTIDE SEQUENCE [LARGE SCALE GENOMIC DNA]</scope>
    <source>
        <strain evidence="7 8">YIM 133296</strain>
    </source>
</reference>
<dbReference type="PANTHER" id="PTHR33507:SF3">
    <property type="entry name" value="INNER MEMBRANE PROTEIN YBBJ"/>
    <property type="match status" value="1"/>
</dbReference>
<evidence type="ECO:0000256" key="4">
    <source>
        <dbReference type="ARBA" id="ARBA00023136"/>
    </source>
</evidence>
<dbReference type="RefSeq" id="WP_277190566.1">
    <property type="nucleotide sequence ID" value="NZ_JAROAV010000004.1"/>
</dbReference>
<evidence type="ECO:0000256" key="5">
    <source>
        <dbReference type="SAM" id="Phobius"/>
    </source>
</evidence>
<comment type="subcellular location">
    <subcellularLocation>
        <location evidence="1">Membrane</location>
        <topology evidence="1">Multi-pass membrane protein</topology>
    </subcellularLocation>
</comment>
<dbReference type="InterPro" id="IPR002810">
    <property type="entry name" value="NfeD-like_C"/>
</dbReference>
<dbReference type="EMBL" id="JAROAV010000004">
    <property type="protein sequence ID" value="MDF8262781.1"/>
    <property type="molecule type" value="Genomic_DNA"/>
</dbReference>
<proteinExistence type="predicted"/>
<evidence type="ECO:0000313" key="7">
    <source>
        <dbReference type="EMBL" id="MDF8262781.1"/>
    </source>
</evidence>
<dbReference type="PANTHER" id="PTHR33507">
    <property type="entry name" value="INNER MEMBRANE PROTEIN YBBJ"/>
    <property type="match status" value="1"/>
</dbReference>
<feature type="transmembrane region" description="Helical" evidence="5">
    <location>
        <begin position="47"/>
        <end position="64"/>
    </location>
</feature>